<dbReference type="Proteomes" id="UP000077266">
    <property type="component" value="Unassembled WGS sequence"/>
</dbReference>
<sequence>MSSTKVGGWLKGATVKRGGLSSQLASSSRLTPNTAQPQTTSLSMFSGGVKDSTGKTQEYSSQDDQCPVCKSDRYLNPKLRLLVSSCYHKMCESCIDRLFTLGPAPCPVCSKILRKMAFAPQTFEDLTVEKEVAVRRRMHKDFNKRKEDFIDLKSYNDYLEWVEELTFNLINDIDVAETEAEIAQFKAENAAIIEQNMQTDERAAQELREEEERERAEREARMREMRSQEDAERAEREKEKNELIDRLQSSDAPAHKLVKQARTEAQKRVQRATAGLNLGARSASQLLRSRAAMAVPDPPHVPLSDDWWDYSDRFTLRDNYDDPMSDAVRADVDGIFRAGGYRVKESWERAIRFAVAGLDLRPLDSSPDVVMSTA</sequence>
<keyword evidence="3" id="KW-0479">Metal-binding</keyword>
<feature type="compositionally biased region" description="Polar residues" evidence="10">
    <location>
        <begin position="20"/>
        <end position="44"/>
    </location>
</feature>
<organism evidence="12 13">
    <name type="scientific">Exidia glandulosa HHB12029</name>
    <dbReference type="NCBI Taxonomy" id="1314781"/>
    <lineage>
        <taxon>Eukaryota</taxon>
        <taxon>Fungi</taxon>
        <taxon>Dikarya</taxon>
        <taxon>Basidiomycota</taxon>
        <taxon>Agaricomycotina</taxon>
        <taxon>Agaricomycetes</taxon>
        <taxon>Auriculariales</taxon>
        <taxon>Exidiaceae</taxon>
        <taxon>Exidia</taxon>
    </lineage>
</organism>
<feature type="region of interest" description="Disordered" evidence="10">
    <location>
        <begin position="20"/>
        <end position="62"/>
    </location>
</feature>
<dbReference type="SUPFAM" id="SSF57850">
    <property type="entry name" value="RING/U-box"/>
    <property type="match status" value="1"/>
</dbReference>
<keyword evidence="13" id="KW-1185">Reference proteome</keyword>
<evidence type="ECO:0000256" key="5">
    <source>
        <dbReference type="ARBA" id="ARBA00022833"/>
    </source>
</evidence>
<dbReference type="InterPro" id="IPR013083">
    <property type="entry name" value="Znf_RING/FYVE/PHD"/>
</dbReference>
<dbReference type="InterPro" id="IPR001841">
    <property type="entry name" value="Znf_RING"/>
</dbReference>
<dbReference type="InterPro" id="IPR015877">
    <property type="entry name" value="MAT1_centre"/>
</dbReference>
<keyword evidence="6" id="KW-0539">Nucleus</keyword>
<dbReference type="STRING" id="1314781.A0A165ZMF0"/>
<protein>
    <recommendedName>
        <fullName evidence="2">RNA polymerase II transcription factor B subunit 3</fullName>
    </recommendedName>
    <alternativeName>
        <fullName evidence="8">RNA polymerase II transcription factor B 38 kDa subunit</fullName>
    </alternativeName>
    <alternativeName>
        <fullName evidence="7">RNA polymerase II transcription factor B p38 subunit</fullName>
    </alternativeName>
</protein>
<dbReference type="InterPro" id="IPR017907">
    <property type="entry name" value="Znf_RING_CS"/>
</dbReference>
<feature type="region of interest" description="Disordered" evidence="10">
    <location>
        <begin position="201"/>
        <end position="254"/>
    </location>
</feature>
<feature type="domain" description="RING-type" evidence="11">
    <location>
        <begin position="66"/>
        <end position="110"/>
    </location>
</feature>
<feature type="compositionally biased region" description="Basic and acidic residues" evidence="10">
    <location>
        <begin position="213"/>
        <end position="245"/>
    </location>
</feature>
<evidence type="ECO:0000256" key="2">
    <source>
        <dbReference type="ARBA" id="ARBA00022257"/>
    </source>
</evidence>
<keyword evidence="12" id="KW-0418">Kinase</keyword>
<dbReference type="FunCoup" id="A0A165ZMF0">
    <property type="interactions" value="360"/>
</dbReference>
<keyword evidence="5" id="KW-0862">Zinc</keyword>
<dbReference type="InterPro" id="IPR004575">
    <property type="entry name" value="MAT1/Tfb3"/>
</dbReference>
<evidence type="ECO:0000256" key="9">
    <source>
        <dbReference type="PROSITE-ProRule" id="PRU00175"/>
    </source>
</evidence>
<dbReference type="GO" id="GO:0006289">
    <property type="term" value="P:nucleotide-excision repair"/>
    <property type="evidence" value="ECO:0007669"/>
    <property type="project" value="InterPro"/>
</dbReference>
<evidence type="ECO:0000259" key="11">
    <source>
        <dbReference type="PROSITE" id="PS50089"/>
    </source>
</evidence>
<dbReference type="FunFam" id="3.30.40.10:FF:000037">
    <property type="entry name" value="Cdk-activating kinase assembly factor MAT1, centre"/>
    <property type="match status" value="1"/>
</dbReference>
<dbReference type="InParanoid" id="A0A165ZMF0"/>
<dbReference type="PROSITE" id="PS50089">
    <property type="entry name" value="ZF_RING_2"/>
    <property type="match status" value="1"/>
</dbReference>
<comment type="subcellular location">
    <subcellularLocation>
        <location evidence="1">Nucleus</location>
    </subcellularLocation>
</comment>
<dbReference type="OrthoDB" id="5963at2759"/>
<evidence type="ECO:0000313" key="12">
    <source>
        <dbReference type="EMBL" id="KZV84059.1"/>
    </source>
</evidence>
<gene>
    <name evidence="12" type="ORF">EXIGLDRAFT_754067</name>
</gene>
<dbReference type="Pfam" id="PF17121">
    <property type="entry name" value="zf-C3HC4_5"/>
    <property type="match status" value="1"/>
</dbReference>
<dbReference type="NCBIfam" id="TIGR00570">
    <property type="entry name" value="cdk7"/>
    <property type="match status" value="1"/>
</dbReference>
<keyword evidence="12" id="KW-0808">Transferase</keyword>
<dbReference type="PANTHER" id="PTHR12683">
    <property type="entry name" value="CDK-ACTIVATING KINASE ASSEMBLY FACTOR MAT1"/>
    <property type="match status" value="1"/>
</dbReference>
<evidence type="ECO:0000256" key="6">
    <source>
        <dbReference type="ARBA" id="ARBA00023242"/>
    </source>
</evidence>
<keyword evidence="4 9" id="KW-0863">Zinc-finger</keyword>
<evidence type="ECO:0000256" key="4">
    <source>
        <dbReference type="ARBA" id="ARBA00022771"/>
    </source>
</evidence>
<dbReference type="EMBL" id="KV426242">
    <property type="protein sequence ID" value="KZV84059.1"/>
    <property type="molecule type" value="Genomic_DNA"/>
</dbReference>
<dbReference type="GO" id="GO:0016301">
    <property type="term" value="F:kinase activity"/>
    <property type="evidence" value="ECO:0007669"/>
    <property type="project" value="UniProtKB-KW"/>
</dbReference>
<dbReference type="Gene3D" id="3.30.40.10">
    <property type="entry name" value="Zinc/RING finger domain, C3HC4 (zinc finger)"/>
    <property type="match status" value="1"/>
</dbReference>
<dbReference type="PROSITE" id="PS00518">
    <property type="entry name" value="ZF_RING_1"/>
    <property type="match status" value="1"/>
</dbReference>
<name>A0A165ZMF0_EXIGL</name>
<dbReference type="GO" id="GO:0006357">
    <property type="term" value="P:regulation of transcription by RNA polymerase II"/>
    <property type="evidence" value="ECO:0007669"/>
    <property type="project" value="TreeGrafter"/>
</dbReference>
<dbReference type="GO" id="GO:0061575">
    <property type="term" value="F:cyclin-dependent protein serine/threonine kinase activator activity"/>
    <property type="evidence" value="ECO:0007669"/>
    <property type="project" value="InterPro"/>
</dbReference>
<evidence type="ECO:0000256" key="7">
    <source>
        <dbReference type="ARBA" id="ARBA00029873"/>
    </source>
</evidence>
<accession>A0A165ZMF0</accession>
<dbReference type="GO" id="GO:0008270">
    <property type="term" value="F:zinc ion binding"/>
    <property type="evidence" value="ECO:0007669"/>
    <property type="project" value="UniProtKB-KW"/>
</dbReference>
<dbReference type="PANTHER" id="PTHR12683:SF13">
    <property type="entry name" value="CDK-ACTIVATING KINASE ASSEMBLY FACTOR MAT1"/>
    <property type="match status" value="1"/>
</dbReference>
<evidence type="ECO:0000313" key="13">
    <source>
        <dbReference type="Proteomes" id="UP000077266"/>
    </source>
</evidence>
<dbReference type="GO" id="GO:0070985">
    <property type="term" value="C:transcription factor TFIIK complex"/>
    <property type="evidence" value="ECO:0007669"/>
    <property type="project" value="UniProtKB-ARBA"/>
</dbReference>
<evidence type="ECO:0000256" key="8">
    <source>
        <dbReference type="ARBA" id="ARBA00033277"/>
    </source>
</evidence>
<evidence type="ECO:0000256" key="10">
    <source>
        <dbReference type="SAM" id="MobiDB-lite"/>
    </source>
</evidence>
<dbReference type="AlphaFoldDB" id="A0A165ZMF0"/>
<proteinExistence type="predicted"/>
<reference evidence="12 13" key="1">
    <citation type="journal article" date="2016" name="Mol. Biol. Evol.">
        <title>Comparative Genomics of Early-Diverging Mushroom-Forming Fungi Provides Insights into the Origins of Lignocellulose Decay Capabilities.</title>
        <authorList>
            <person name="Nagy L.G."/>
            <person name="Riley R."/>
            <person name="Tritt A."/>
            <person name="Adam C."/>
            <person name="Daum C."/>
            <person name="Floudas D."/>
            <person name="Sun H."/>
            <person name="Yadav J.S."/>
            <person name="Pangilinan J."/>
            <person name="Larsson K.H."/>
            <person name="Matsuura K."/>
            <person name="Barry K."/>
            <person name="Labutti K."/>
            <person name="Kuo R."/>
            <person name="Ohm R.A."/>
            <person name="Bhattacharya S.S."/>
            <person name="Shirouzu T."/>
            <person name="Yoshinaga Y."/>
            <person name="Martin F.M."/>
            <person name="Grigoriev I.V."/>
            <person name="Hibbett D.S."/>
        </authorList>
    </citation>
    <scope>NUCLEOTIDE SEQUENCE [LARGE SCALE GENOMIC DNA]</scope>
    <source>
        <strain evidence="12 13">HHB12029</strain>
    </source>
</reference>
<evidence type="ECO:0000256" key="1">
    <source>
        <dbReference type="ARBA" id="ARBA00004123"/>
    </source>
</evidence>
<dbReference type="Pfam" id="PF06391">
    <property type="entry name" value="MAT1"/>
    <property type="match status" value="1"/>
</dbReference>
<dbReference type="CDD" id="cd16573">
    <property type="entry name" value="RING-HC_TFB3-like"/>
    <property type="match status" value="1"/>
</dbReference>
<evidence type="ECO:0000256" key="3">
    <source>
        <dbReference type="ARBA" id="ARBA00022723"/>
    </source>
</evidence>
<dbReference type="SMART" id="SM00184">
    <property type="entry name" value="RING"/>
    <property type="match status" value="1"/>
</dbReference>